<gene>
    <name evidence="11" type="ORF">CRM76_00015</name>
</gene>
<dbReference type="OrthoDB" id="5915636at2"/>
<evidence type="ECO:0000256" key="2">
    <source>
        <dbReference type="ARBA" id="ARBA00011044"/>
    </source>
</evidence>
<dbReference type="Pfam" id="PF12323">
    <property type="entry name" value="HTH_OrfB_IS605"/>
    <property type="match status" value="1"/>
</dbReference>
<dbReference type="AlphaFoldDB" id="A0A2A7U7P6"/>
<dbReference type="PANTHER" id="PTHR30405:SF25">
    <property type="entry name" value="RNA-GUIDED DNA ENDONUCLEASE INSQ-RELATED"/>
    <property type="match status" value="1"/>
</dbReference>
<dbReference type="PANTHER" id="PTHR30405">
    <property type="entry name" value="TRANSPOSASE"/>
    <property type="match status" value="1"/>
</dbReference>
<feature type="domain" description="Transposase putative helix-turn-helix" evidence="10">
    <location>
        <begin position="1"/>
        <end position="48"/>
    </location>
</feature>
<evidence type="ECO:0000313" key="12">
    <source>
        <dbReference type="Proteomes" id="UP000219788"/>
    </source>
</evidence>
<evidence type="ECO:0000259" key="8">
    <source>
        <dbReference type="Pfam" id="PF01385"/>
    </source>
</evidence>
<dbReference type="InterPro" id="IPR021027">
    <property type="entry name" value="Transposase_put_HTH"/>
</dbReference>
<evidence type="ECO:0000256" key="4">
    <source>
        <dbReference type="ARBA" id="ARBA00022723"/>
    </source>
</evidence>
<feature type="domain" description="Cas12f1-like TNB" evidence="9">
    <location>
        <begin position="306"/>
        <end position="372"/>
    </location>
</feature>
<organism evidence="11 12">
    <name type="scientific">Edwardsiella tarda</name>
    <dbReference type="NCBI Taxonomy" id="636"/>
    <lineage>
        <taxon>Bacteria</taxon>
        <taxon>Pseudomonadati</taxon>
        <taxon>Pseudomonadota</taxon>
        <taxon>Gammaproteobacteria</taxon>
        <taxon>Enterobacterales</taxon>
        <taxon>Hafniaceae</taxon>
        <taxon>Edwardsiella</taxon>
    </lineage>
</organism>
<evidence type="ECO:0000259" key="9">
    <source>
        <dbReference type="Pfam" id="PF07282"/>
    </source>
</evidence>
<dbReference type="GO" id="GO:0006310">
    <property type="term" value="P:DNA recombination"/>
    <property type="evidence" value="ECO:0007669"/>
    <property type="project" value="UniProtKB-KW"/>
</dbReference>
<evidence type="ECO:0000256" key="1">
    <source>
        <dbReference type="ARBA" id="ARBA00008761"/>
    </source>
</evidence>
<reference evidence="12" key="1">
    <citation type="submission" date="2017-09" db="EMBL/GenBank/DDBJ databases">
        <title>FDA dAtabase for Regulatory Grade micrObial Sequences (FDA-ARGOS): Supporting development and validation of Infectious Disease Dx tests.</title>
        <authorList>
            <person name="Goldberg B."/>
            <person name="Campos J."/>
            <person name="Tallon L."/>
            <person name="Sadzewicz L."/>
            <person name="Ott S."/>
            <person name="Zhao X."/>
            <person name="Nagaraj S."/>
            <person name="Vavikolanu K."/>
            <person name="Aluvathingal J."/>
            <person name="Nadendla S."/>
            <person name="Geyer C."/>
            <person name="Sichtig H."/>
        </authorList>
    </citation>
    <scope>NUCLEOTIDE SEQUENCE [LARGE SCALE GENOMIC DNA]</scope>
    <source>
        <strain evidence="12">FDAARGOS_370</strain>
    </source>
</reference>
<dbReference type="GO" id="GO:0032196">
    <property type="term" value="P:transposition"/>
    <property type="evidence" value="ECO:0007669"/>
    <property type="project" value="UniProtKB-KW"/>
</dbReference>
<comment type="similarity">
    <text evidence="1">In the C-terminal section; belongs to the transposase 35 family.</text>
</comment>
<dbReference type="Pfam" id="PF07282">
    <property type="entry name" value="Cas12f1-like_TNB"/>
    <property type="match status" value="1"/>
</dbReference>
<name>A0A2A7U7P6_EDWTA</name>
<dbReference type="EMBL" id="PDDV01000001">
    <property type="protein sequence ID" value="PEH74426.1"/>
    <property type="molecule type" value="Genomic_DNA"/>
</dbReference>
<evidence type="ECO:0000313" key="11">
    <source>
        <dbReference type="EMBL" id="PEH74426.1"/>
    </source>
</evidence>
<keyword evidence="3" id="KW-0815">Transposition</keyword>
<comment type="caution">
    <text evidence="11">The sequence shown here is derived from an EMBL/GenBank/DDBJ whole genome shotgun (WGS) entry which is preliminary data.</text>
</comment>
<evidence type="ECO:0000256" key="7">
    <source>
        <dbReference type="ARBA" id="ARBA00023172"/>
    </source>
</evidence>
<dbReference type="NCBIfam" id="NF040570">
    <property type="entry name" value="guided_TnpB"/>
    <property type="match status" value="1"/>
</dbReference>
<dbReference type="GO" id="GO:0046872">
    <property type="term" value="F:metal ion binding"/>
    <property type="evidence" value="ECO:0007669"/>
    <property type="project" value="UniProtKB-KW"/>
</dbReference>
<keyword evidence="4" id="KW-0479">Metal-binding</keyword>
<dbReference type="InterPro" id="IPR010095">
    <property type="entry name" value="Cas12f1-like_TNB"/>
</dbReference>
<dbReference type="InterPro" id="IPR051399">
    <property type="entry name" value="RNA-guided_DNA_endo/Transpos"/>
</dbReference>
<comment type="similarity">
    <text evidence="2">In the N-terminal section; belongs to the transposase 2 family.</text>
</comment>
<protein>
    <submittedName>
        <fullName evidence="11">Cytosine methyltransferase</fullName>
    </submittedName>
</protein>
<dbReference type="InterPro" id="IPR001959">
    <property type="entry name" value="Transposase"/>
</dbReference>
<keyword evidence="11" id="KW-0489">Methyltransferase</keyword>
<evidence type="ECO:0000256" key="6">
    <source>
        <dbReference type="ARBA" id="ARBA00023125"/>
    </source>
</evidence>
<dbReference type="GO" id="GO:0032259">
    <property type="term" value="P:methylation"/>
    <property type="evidence" value="ECO:0007669"/>
    <property type="project" value="UniProtKB-KW"/>
</dbReference>
<keyword evidence="6" id="KW-0238">DNA-binding</keyword>
<evidence type="ECO:0000259" key="10">
    <source>
        <dbReference type="Pfam" id="PF12323"/>
    </source>
</evidence>
<feature type="domain" description="Probable transposase IS891/IS1136/IS1341" evidence="8">
    <location>
        <begin position="164"/>
        <end position="279"/>
    </location>
</feature>
<evidence type="ECO:0000256" key="5">
    <source>
        <dbReference type="ARBA" id="ARBA00022833"/>
    </source>
</evidence>
<sequence>MQRLQAFKFALMPDGQQERQMRRFVGSCRFVFNKALALQKERYEQGEKKLGYAGLCKLLTEWRNNAETAWLADAPVHPLQQTLKDLERAYTNFFAKRADFPRFKKKGQSDSFRYPDPKQIKLDQAHNRLFLPKLGWLRYRNSRDVLGTVKNITMSQSCGKWFVSIQTEREVAQSVPQSTSAIGIDMGVARFATLSDGTFYAPLNSFKRHEKALRRAQQAMSRKAKFSNNWKKAKTRVQKIHSRIGNVRRDFLHKVSSTISKNHAMVCIEDLQVRNMSKSAVGTADAPGRNVRAKSGLNKSILDQGWFEFRRQLDYKLAWNGGWLVTVPPQNTSRTCPCCGHVSADNRKTQVQFLCVECGFEENADLVGAINVLRAGHARLACKVSGAVIPPAAGTHRSGHVWLNATHDRRRNLWPSDRGGCQRWQERKKINALIKKYK</sequence>
<dbReference type="Proteomes" id="UP000219788">
    <property type="component" value="Unassembled WGS sequence"/>
</dbReference>
<accession>A0A2A7U7P6</accession>
<keyword evidence="7" id="KW-0233">DNA recombination</keyword>
<dbReference type="GO" id="GO:0003677">
    <property type="term" value="F:DNA binding"/>
    <property type="evidence" value="ECO:0007669"/>
    <property type="project" value="UniProtKB-KW"/>
</dbReference>
<keyword evidence="5" id="KW-0862">Zinc</keyword>
<keyword evidence="11" id="KW-0808">Transferase</keyword>
<proteinExistence type="inferred from homology"/>
<dbReference type="Pfam" id="PF01385">
    <property type="entry name" value="OrfB_IS605"/>
    <property type="match status" value="1"/>
</dbReference>
<evidence type="ECO:0000256" key="3">
    <source>
        <dbReference type="ARBA" id="ARBA00022578"/>
    </source>
</evidence>
<dbReference type="GO" id="GO:0008168">
    <property type="term" value="F:methyltransferase activity"/>
    <property type="evidence" value="ECO:0007669"/>
    <property type="project" value="UniProtKB-KW"/>
</dbReference>